<dbReference type="InterPro" id="IPR008545">
    <property type="entry name" value="Web"/>
</dbReference>
<dbReference type="PANTHER" id="PTHR32054:SF36">
    <property type="entry name" value="WEB FAMILY PROTEIN"/>
    <property type="match status" value="1"/>
</dbReference>
<sequence length="605" mass="67674">MVPTNDLNNIIIIIATQGVSSWECLNKLKACRQLPSSTQSPILLWKTFSFRRLRLRMAETLESTTHTDHFITEINSRAEIDTSPPFGSVEEAVTRFGGRGSWIPHHLLRLGLHHGIEEFDIEKVEEHAAELEKDLIAKERETLNVLKEVEVTKRVVEVLKLKLAKEVFECMASPDLSSDSQGSTPNEKSPGSLSLCPAPSPRLILMELNQAKLNLDKTTNDLVVIRASVESLNKKMRKEKNSLEKTGERRTSNSAGVLSIEEKLSGARVKLQIANDDAEPNGGPQNSTNVLRELQQLNFEAEQFKQMAEAASYEVMKAMSDIEQTKTSIKMVEMRLVAAKRMEEAARAVEAVALAEINARSNTESSSGVFLQKHEGITLSFEEYSSLVQKAQKAEDLSKKRAVDTMHHIDDANVSKVDILKKLEETTEEAKHGKKSLGEALGNIEVANRRKVVAEDTFCRGKSQHGQMRHSGQNCSKFKLKNSYASYGHRDSQLLDGNESLIKDKSMPVLRSTISIGDVLSRKLVLQDDFMVGKHMEGHTERQEVSLSQMLREQSGLIFSSSKALKDEGVCKQFFSQRKKFGFIHVSLPPLTKQSKKKVQALNLR</sequence>
<organism evidence="4">
    <name type="scientific">Davidia involucrata</name>
    <name type="common">Dove tree</name>
    <dbReference type="NCBI Taxonomy" id="16924"/>
    <lineage>
        <taxon>Eukaryota</taxon>
        <taxon>Viridiplantae</taxon>
        <taxon>Streptophyta</taxon>
        <taxon>Embryophyta</taxon>
        <taxon>Tracheophyta</taxon>
        <taxon>Spermatophyta</taxon>
        <taxon>Magnoliopsida</taxon>
        <taxon>eudicotyledons</taxon>
        <taxon>Gunneridae</taxon>
        <taxon>Pentapetalae</taxon>
        <taxon>asterids</taxon>
        <taxon>Cornales</taxon>
        <taxon>Nyssaceae</taxon>
        <taxon>Davidia</taxon>
    </lineage>
</organism>
<name>A0A5B7AHF2_DAVIN</name>
<comment type="similarity">
    <text evidence="1">Belongs to the WEB family.</text>
</comment>
<feature type="region of interest" description="Disordered" evidence="3">
    <location>
        <begin position="174"/>
        <end position="196"/>
    </location>
</feature>
<evidence type="ECO:0000313" key="4">
    <source>
        <dbReference type="EMBL" id="MPA56007.1"/>
    </source>
</evidence>
<dbReference type="GO" id="GO:0009903">
    <property type="term" value="P:chloroplast avoidance movement"/>
    <property type="evidence" value="ECO:0007669"/>
    <property type="project" value="TreeGrafter"/>
</dbReference>
<protein>
    <recommendedName>
        <fullName evidence="5">WEB family protein</fullName>
    </recommendedName>
</protein>
<dbReference type="EMBL" id="GHES01025448">
    <property type="protein sequence ID" value="MPA56007.1"/>
    <property type="molecule type" value="Transcribed_RNA"/>
</dbReference>
<evidence type="ECO:0000256" key="3">
    <source>
        <dbReference type="SAM" id="MobiDB-lite"/>
    </source>
</evidence>
<reference evidence="4" key="1">
    <citation type="submission" date="2019-08" db="EMBL/GenBank/DDBJ databases">
        <title>Reference gene set and small RNA set construction with multiple tissues from Davidia involucrata Baill.</title>
        <authorList>
            <person name="Yang H."/>
            <person name="Zhou C."/>
            <person name="Li G."/>
            <person name="Wang J."/>
            <person name="Gao P."/>
            <person name="Wang M."/>
            <person name="Wang R."/>
            <person name="Zhao Y."/>
        </authorList>
    </citation>
    <scope>NUCLEOTIDE SEQUENCE</scope>
    <source>
        <tissue evidence="4">Mixed with DoveR01_LX</tissue>
    </source>
</reference>
<gene>
    <name evidence="4" type="ORF">Din_025448</name>
</gene>
<evidence type="ECO:0008006" key="5">
    <source>
        <dbReference type="Google" id="ProtNLM"/>
    </source>
</evidence>
<dbReference type="GO" id="GO:0009904">
    <property type="term" value="P:chloroplast accumulation movement"/>
    <property type="evidence" value="ECO:0007669"/>
    <property type="project" value="TreeGrafter"/>
</dbReference>
<dbReference type="Pfam" id="PF05701">
    <property type="entry name" value="WEMBL"/>
    <property type="match status" value="2"/>
</dbReference>
<evidence type="ECO:0000256" key="2">
    <source>
        <dbReference type="ARBA" id="ARBA00023054"/>
    </source>
</evidence>
<evidence type="ECO:0000256" key="1">
    <source>
        <dbReference type="ARBA" id="ARBA00005485"/>
    </source>
</evidence>
<keyword evidence="2" id="KW-0175">Coiled coil</keyword>
<proteinExistence type="inferred from homology"/>
<feature type="region of interest" description="Disordered" evidence="3">
    <location>
        <begin position="236"/>
        <end position="256"/>
    </location>
</feature>
<dbReference type="GO" id="GO:0005829">
    <property type="term" value="C:cytosol"/>
    <property type="evidence" value="ECO:0007669"/>
    <property type="project" value="TreeGrafter"/>
</dbReference>
<dbReference type="AlphaFoldDB" id="A0A5B7AHF2"/>
<dbReference type="PANTHER" id="PTHR32054">
    <property type="entry name" value="HEAVY CHAIN, PUTATIVE, EXPRESSED-RELATED-RELATED"/>
    <property type="match status" value="1"/>
</dbReference>
<feature type="compositionally biased region" description="Basic and acidic residues" evidence="3">
    <location>
        <begin position="239"/>
        <end position="251"/>
    </location>
</feature>
<feature type="compositionally biased region" description="Polar residues" evidence="3">
    <location>
        <begin position="175"/>
        <end position="192"/>
    </location>
</feature>
<accession>A0A5B7AHF2</accession>